<feature type="region of interest" description="Disordered" evidence="6">
    <location>
        <begin position="169"/>
        <end position="194"/>
    </location>
</feature>
<evidence type="ECO:0000256" key="1">
    <source>
        <dbReference type="ARBA" id="ARBA00011975"/>
    </source>
</evidence>
<evidence type="ECO:0000256" key="5">
    <source>
        <dbReference type="PROSITE-ProRule" id="PRU01016"/>
    </source>
</evidence>
<feature type="compositionally biased region" description="Polar residues" evidence="6">
    <location>
        <begin position="135"/>
        <end position="151"/>
    </location>
</feature>
<comment type="caution">
    <text evidence="7">The sequence shown here is derived from an EMBL/GenBank/DDBJ whole genome shotgun (WGS) entry which is preliminary data.</text>
</comment>
<proteinExistence type="inferred from homology"/>
<keyword evidence="4 5" id="KW-0949">S-adenosyl-L-methionine</keyword>
<dbReference type="GO" id="GO:0003677">
    <property type="term" value="F:DNA binding"/>
    <property type="evidence" value="ECO:0007669"/>
    <property type="project" value="TreeGrafter"/>
</dbReference>
<evidence type="ECO:0000256" key="3">
    <source>
        <dbReference type="ARBA" id="ARBA00022679"/>
    </source>
</evidence>
<dbReference type="SUPFAM" id="SSF53335">
    <property type="entry name" value="S-adenosyl-L-methionine-dependent methyltransferases"/>
    <property type="match status" value="1"/>
</dbReference>
<dbReference type="Gene3D" id="3.40.50.150">
    <property type="entry name" value="Vaccinia Virus protein VP39"/>
    <property type="match status" value="1"/>
</dbReference>
<dbReference type="EMBL" id="JAUBYV010000005">
    <property type="protein sequence ID" value="KAK2626591.1"/>
    <property type="molecule type" value="Genomic_DNA"/>
</dbReference>
<gene>
    <name evidence="7" type="ORF">QTJ16_003766</name>
</gene>
<evidence type="ECO:0000256" key="4">
    <source>
        <dbReference type="ARBA" id="ARBA00022691"/>
    </source>
</evidence>
<comment type="similarity">
    <text evidence="5">Belongs to the class I-like SAM-binding methyltransferase superfamily. C5-methyltransferase family.</text>
</comment>
<dbReference type="PROSITE" id="PS51679">
    <property type="entry name" value="SAM_MT_C5"/>
    <property type="match status" value="1"/>
</dbReference>
<feature type="region of interest" description="Disordered" evidence="6">
    <location>
        <begin position="473"/>
        <end position="492"/>
    </location>
</feature>
<dbReference type="GO" id="GO:0032259">
    <property type="term" value="P:methylation"/>
    <property type="evidence" value="ECO:0007669"/>
    <property type="project" value="UniProtKB-KW"/>
</dbReference>
<evidence type="ECO:0000313" key="7">
    <source>
        <dbReference type="EMBL" id="KAK2626591.1"/>
    </source>
</evidence>
<feature type="active site" evidence="5">
    <location>
        <position position="728"/>
    </location>
</feature>
<dbReference type="InterPro" id="IPR018117">
    <property type="entry name" value="C5_DNA_meth_AS"/>
</dbReference>
<evidence type="ECO:0000313" key="8">
    <source>
        <dbReference type="Proteomes" id="UP001285354"/>
    </source>
</evidence>
<feature type="region of interest" description="Disordered" evidence="6">
    <location>
        <begin position="209"/>
        <end position="229"/>
    </location>
</feature>
<dbReference type="GO" id="GO:0005634">
    <property type="term" value="C:nucleus"/>
    <property type="evidence" value="ECO:0007669"/>
    <property type="project" value="TreeGrafter"/>
</dbReference>
<dbReference type="PANTHER" id="PTHR10629">
    <property type="entry name" value="CYTOSINE-SPECIFIC METHYLTRANSFERASE"/>
    <property type="match status" value="1"/>
</dbReference>
<dbReference type="AlphaFoldDB" id="A0AAD9SZR8"/>
<protein>
    <recommendedName>
        <fullName evidence="1">DNA (cytosine-5-)-methyltransferase</fullName>
        <ecNumber evidence="1">2.1.1.37</ecNumber>
    </recommendedName>
</protein>
<dbReference type="EC" id="2.1.1.37" evidence="1"/>
<feature type="region of interest" description="Disordered" evidence="6">
    <location>
        <begin position="106"/>
        <end position="151"/>
    </location>
</feature>
<dbReference type="GO" id="GO:0003886">
    <property type="term" value="F:DNA (cytosine-5-)-methyltransferase activity"/>
    <property type="evidence" value="ECO:0007669"/>
    <property type="project" value="UniProtKB-EC"/>
</dbReference>
<dbReference type="InterPro" id="IPR050390">
    <property type="entry name" value="C5-Methyltransferase"/>
</dbReference>
<dbReference type="PANTHER" id="PTHR10629:SF52">
    <property type="entry name" value="DNA (CYTOSINE-5)-METHYLTRANSFERASE 1"/>
    <property type="match status" value="1"/>
</dbReference>
<organism evidence="7 8">
    <name type="scientific">Diplocarpon rosae</name>
    <dbReference type="NCBI Taxonomy" id="946125"/>
    <lineage>
        <taxon>Eukaryota</taxon>
        <taxon>Fungi</taxon>
        <taxon>Dikarya</taxon>
        <taxon>Ascomycota</taxon>
        <taxon>Pezizomycotina</taxon>
        <taxon>Leotiomycetes</taxon>
        <taxon>Helotiales</taxon>
        <taxon>Drepanopezizaceae</taxon>
        <taxon>Diplocarpon</taxon>
    </lineage>
</organism>
<reference evidence="7" key="1">
    <citation type="submission" date="2023-06" db="EMBL/GenBank/DDBJ databases">
        <title>Draft genome of Marssonina rosae.</title>
        <authorList>
            <person name="Cheng Q."/>
        </authorList>
    </citation>
    <scope>NUCLEOTIDE SEQUENCE</scope>
    <source>
        <strain evidence="7">R4</strain>
    </source>
</reference>
<keyword evidence="8" id="KW-1185">Reference proteome</keyword>
<sequence>MAPFTEQEIIILDYDENVIIIDDNDGHGEVEDDDVIITDCMPCQSVMLPDIELNGFPNSSPSPPFFSSVTSLPGINSQGTRGTECFSPHLSKSRINSKFRNLNWGSKTSKSMSSKRISTATSCPNRSESLGDPRSSATCLSPGTVSRQLSGTAQQPINLDDHNIPLDLGPQTMPDAGNWGSRAASLSSSSIPRSWRSSSRGVIVVDDADLANPSASRDRSPDLESSSEQTRRLFKQGEVIDLEEDSIEMLRIENAYEQEEKRRKIRRKVSKVYERRNPTIVGAWQRIESTLCLKDVKLKANKTAQLKDDTFIRIKEILRNSETQEIRIRGHRLQRARDLNGLLEKKLNELVLFLEVDLDDPREPLEQGAIEVSLEEISRLRSVRFTNQKFPLCRNVILTEFRNKEHAALEGGLTVRWTYTCTYASAADRDHNLFKERSLQRLGVEDCTPGFEISDEDSRFQWRGETILGGAYRPGIDQDESTSVPKNCKESSTGISETLKTAEVALKPHHSIELGDDDSQCCVLDEEELHSRMEKRNYSAIDLDPTEGSSSSKSTLKRARCQVLDEVEKTREGVARISLQDTERSKSVIVDYQSNLSSDSPPYPETIDLCIELPHMIDLVPSDPTTGEDNIPLPPKEPKAPVTRTAYQTYTYGDAFCGGGGSSRGAIMAGLHLSWGFDFNKNACLSWRANFPWAVCHEKAAHEFVQQSKTHSNPDAMKVDILHLSPPCQFFSPAHTVEGVDDEMNVASLFAVQTVIEVSRARIVTLEQTFGIACSRFRFYFNALIQMFTTHDFSVRWAIVPLAQWGLPQRRNRLIIIASCPGEPLPKMPLPTHSAADSGPPFGLLPLVSANKTLGSIPYNADDHDIEAVTWLPERYMKPWDGSKILPRAMTTSGGQNYHPSGTRDLTLREYASLQGFPPKHVFKGKYVKKQIGNAVPPVVAKVLFGSIKGDLEGVDGVEEPDLIE</sequence>
<dbReference type="InterPro" id="IPR029063">
    <property type="entry name" value="SAM-dependent_MTases_sf"/>
</dbReference>
<keyword evidence="2 5" id="KW-0489">Methyltransferase</keyword>
<dbReference type="Proteomes" id="UP001285354">
    <property type="component" value="Unassembled WGS sequence"/>
</dbReference>
<name>A0AAD9SZR8_9HELO</name>
<accession>A0AAD9SZR8</accession>
<keyword evidence="3 5" id="KW-0808">Transferase</keyword>
<feature type="compositionally biased region" description="Polar residues" evidence="6">
    <location>
        <begin position="481"/>
        <end position="492"/>
    </location>
</feature>
<feature type="compositionally biased region" description="Low complexity" evidence="6">
    <location>
        <begin position="181"/>
        <end position="194"/>
    </location>
</feature>
<evidence type="ECO:0000256" key="6">
    <source>
        <dbReference type="SAM" id="MobiDB-lite"/>
    </source>
</evidence>
<dbReference type="InterPro" id="IPR031303">
    <property type="entry name" value="C5_meth_CS"/>
</dbReference>
<dbReference type="Gene3D" id="3.90.120.10">
    <property type="entry name" value="DNA Methylase, subunit A, domain 2"/>
    <property type="match status" value="1"/>
</dbReference>
<dbReference type="Pfam" id="PF00145">
    <property type="entry name" value="DNA_methylase"/>
    <property type="match status" value="2"/>
</dbReference>
<dbReference type="GO" id="GO:0044027">
    <property type="term" value="P:negative regulation of gene expression via chromosomal CpG island methylation"/>
    <property type="evidence" value="ECO:0007669"/>
    <property type="project" value="TreeGrafter"/>
</dbReference>
<dbReference type="PROSITE" id="PS00094">
    <property type="entry name" value="C5_MTASE_1"/>
    <property type="match status" value="1"/>
</dbReference>
<evidence type="ECO:0000256" key="2">
    <source>
        <dbReference type="ARBA" id="ARBA00022603"/>
    </source>
</evidence>
<dbReference type="PROSITE" id="PS00095">
    <property type="entry name" value="C5_MTASE_2"/>
    <property type="match status" value="1"/>
</dbReference>
<feature type="compositionally biased region" description="Polar residues" evidence="6">
    <location>
        <begin position="106"/>
        <end position="128"/>
    </location>
</feature>
<dbReference type="InterPro" id="IPR001525">
    <property type="entry name" value="C5_MeTfrase"/>
</dbReference>